<reference evidence="3" key="1">
    <citation type="submission" date="2020-07" db="EMBL/GenBank/DDBJ databases">
        <title>Huge and variable diversity of episymbiotic CPR bacteria and DPANN archaea in groundwater ecosystems.</title>
        <authorList>
            <person name="He C.Y."/>
            <person name="Keren R."/>
            <person name="Whittaker M."/>
            <person name="Farag I.F."/>
            <person name="Doudna J."/>
            <person name="Cate J.H.D."/>
            <person name="Banfield J.F."/>
        </authorList>
    </citation>
    <scope>NUCLEOTIDE SEQUENCE</scope>
    <source>
        <strain evidence="3">NC_groundwater_1370_Ag_S-0.2um_69_93</strain>
    </source>
</reference>
<evidence type="ECO:0000313" key="3">
    <source>
        <dbReference type="EMBL" id="MBI4251971.1"/>
    </source>
</evidence>
<dbReference type="GO" id="GO:0006749">
    <property type="term" value="P:glutathione metabolic process"/>
    <property type="evidence" value="ECO:0007669"/>
    <property type="project" value="TreeGrafter"/>
</dbReference>
<evidence type="ECO:0000259" key="2">
    <source>
        <dbReference type="Pfam" id="PF05378"/>
    </source>
</evidence>
<dbReference type="GO" id="GO:0017168">
    <property type="term" value="F:5-oxoprolinase (ATP-hydrolyzing) activity"/>
    <property type="evidence" value="ECO:0007669"/>
    <property type="project" value="TreeGrafter"/>
</dbReference>
<dbReference type="Proteomes" id="UP000752292">
    <property type="component" value="Unassembled WGS sequence"/>
</dbReference>
<protein>
    <submittedName>
        <fullName evidence="3">Hydantoinase/oxoprolinase family protein</fullName>
    </submittedName>
</protein>
<dbReference type="AlphaFoldDB" id="A0A932ZV71"/>
<dbReference type="InterPro" id="IPR002821">
    <property type="entry name" value="Hydantoinase_A"/>
</dbReference>
<name>A0A932ZV71_UNCTE</name>
<feature type="non-terminal residue" evidence="3">
    <location>
        <position position="318"/>
    </location>
</feature>
<dbReference type="InterPro" id="IPR045079">
    <property type="entry name" value="Oxoprolinase-like"/>
</dbReference>
<comment type="caution">
    <text evidence="3">The sequence shown here is derived from an EMBL/GenBank/DDBJ whole genome shotgun (WGS) entry which is preliminary data.</text>
</comment>
<feature type="domain" description="Hydantoinase/oxoprolinase N-terminal" evidence="2">
    <location>
        <begin position="7"/>
        <end position="184"/>
    </location>
</feature>
<dbReference type="PANTHER" id="PTHR11365">
    <property type="entry name" value="5-OXOPROLINASE RELATED"/>
    <property type="match status" value="1"/>
</dbReference>
<dbReference type="PANTHER" id="PTHR11365:SF23">
    <property type="entry name" value="HYPOTHETICAL 5-OXOPROLINASE (EUROFUNG)-RELATED"/>
    <property type="match status" value="1"/>
</dbReference>
<accession>A0A932ZV71</accession>
<dbReference type="SUPFAM" id="SSF53067">
    <property type="entry name" value="Actin-like ATPase domain"/>
    <property type="match status" value="1"/>
</dbReference>
<dbReference type="InterPro" id="IPR043129">
    <property type="entry name" value="ATPase_NBD"/>
</dbReference>
<sequence length="318" mass="34802">MAKGRFRIGVDIGGTFTDVVLLEDDGTVHIAKAVSTPHAYEHGILKMLARLLRENAIPAEGCTEVSHGTTIATNAIVEHKGAATGLITTKGFRDVLELRRIRIPRQYDLTWEKPQPLVERYLRLEVEERGNYKGEVLAPLDAESVRRALRRLLEHGMESVAVCLLHSFANPAHERSIRDILRREAPGLHVSLSSDVLPEMREYERTSTTVINAYVQPVVKRYLASLESGLRAQDFRAPVLMMQSNGGVMAAELAGERPIHIIESGPAAGVIAAHQLGRRISEHNIISMDIGGTTAKASLIEGGRLSFSSAYEVGGGFS</sequence>
<dbReference type="Pfam" id="PF01968">
    <property type="entry name" value="Hydantoinase_A"/>
    <property type="match status" value="1"/>
</dbReference>
<dbReference type="EMBL" id="JACQRX010000259">
    <property type="protein sequence ID" value="MBI4251971.1"/>
    <property type="molecule type" value="Genomic_DNA"/>
</dbReference>
<proteinExistence type="predicted"/>
<dbReference type="Pfam" id="PF05378">
    <property type="entry name" value="Hydant_A_N"/>
    <property type="match status" value="1"/>
</dbReference>
<evidence type="ECO:0000313" key="4">
    <source>
        <dbReference type="Proteomes" id="UP000752292"/>
    </source>
</evidence>
<evidence type="ECO:0000259" key="1">
    <source>
        <dbReference type="Pfam" id="PF01968"/>
    </source>
</evidence>
<dbReference type="GO" id="GO:0005829">
    <property type="term" value="C:cytosol"/>
    <property type="evidence" value="ECO:0007669"/>
    <property type="project" value="TreeGrafter"/>
</dbReference>
<dbReference type="Gene3D" id="3.30.420.40">
    <property type="match status" value="1"/>
</dbReference>
<gene>
    <name evidence="3" type="ORF">HY618_05875</name>
</gene>
<feature type="domain" description="Hydantoinase A/oxoprolinase" evidence="1">
    <location>
        <begin position="205"/>
        <end position="315"/>
    </location>
</feature>
<dbReference type="InterPro" id="IPR008040">
    <property type="entry name" value="Hydant_A_N"/>
</dbReference>
<organism evidence="3 4">
    <name type="scientific">Tectimicrobiota bacterium</name>
    <dbReference type="NCBI Taxonomy" id="2528274"/>
    <lineage>
        <taxon>Bacteria</taxon>
        <taxon>Pseudomonadati</taxon>
        <taxon>Nitrospinota/Tectimicrobiota group</taxon>
        <taxon>Candidatus Tectimicrobiota</taxon>
    </lineage>
</organism>